<dbReference type="RefSeq" id="WP_046202584.1">
    <property type="nucleotide sequence ID" value="NZ_JAFFSY010000001.1"/>
</dbReference>
<feature type="transmembrane region" description="Helical" evidence="1">
    <location>
        <begin position="43"/>
        <end position="60"/>
    </location>
</feature>
<gene>
    <name evidence="2" type="ORF">L3H44_01530</name>
</gene>
<dbReference type="GeneID" id="92726263"/>
<accession>A0ABS9HJG1</accession>
<feature type="transmembrane region" description="Helical" evidence="1">
    <location>
        <begin position="12"/>
        <end position="31"/>
    </location>
</feature>
<keyword evidence="1" id="KW-0472">Membrane</keyword>
<dbReference type="Proteomes" id="UP001200604">
    <property type="component" value="Unassembled WGS sequence"/>
</dbReference>
<name>A0ABS9HJG1_9CORY</name>
<proteinExistence type="predicted"/>
<keyword evidence="1" id="KW-1133">Transmembrane helix</keyword>
<keyword evidence="1" id="KW-0812">Transmembrane</keyword>
<evidence type="ECO:0000313" key="2">
    <source>
        <dbReference type="EMBL" id="MCF6773097.1"/>
    </source>
</evidence>
<comment type="caution">
    <text evidence="2">The sequence shown here is derived from an EMBL/GenBank/DDBJ whole genome shotgun (WGS) entry which is preliminary data.</text>
</comment>
<sequence>MQKRTGEVLKAIRWWIGMAVGLLVFFYLWSLVFKDDSFSWEEWGKTVLFGTLVGVLYWIYSRPKK</sequence>
<evidence type="ECO:0000256" key="1">
    <source>
        <dbReference type="SAM" id="Phobius"/>
    </source>
</evidence>
<organism evidence="2 3">
    <name type="scientific">Corynebacterium parakroppenstedtii</name>
    <dbReference type="NCBI Taxonomy" id="2828363"/>
    <lineage>
        <taxon>Bacteria</taxon>
        <taxon>Bacillati</taxon>
        <taxon>Actinomycetota</taxon>
        <taxon>Actinomycetes</taxon>
        <taxon>Mycobacteriales</taxon>
        <taxon>Corynebacteriaceae</taxon>
        <taxon>Corynebacterium</taxon>
    </lineage>
</organism>
<evidence type="ECO:0008006" key="4">
    <source>
        <dbReference type="Google" id="ProtNLM"/>
    </source>
</evidence>
<keyword evidence="3" id="KW-1185">Reference proteome</keyword>
<protein>
    <recommendedName>
        <fullName evidence="4">Secreted protein</fullName>
    </recommendedName>
</protein>
<evidence type="ECO:0000313" key="3">
    <source>
        <dbReference type="Proteomes" id="UP001200604"/>
    </source>
</evidence>
<dbReference type="EMBL" id="JAKJKU010000001">
    <property type="protein sequence ID" value="MCF6773097.1"/>
    <property type="molecule type" value="Genomic_DNA"/>
</dbReference>
<reference evidence="2 3" key="1">
    <citation type="submission" date="2022-01" db="EMBL/GenBank/DDBJ databases">
        <title>Identification and Characterization of Corynebacterium sp.</title>
        <authorList>
            <person name="Luo Q."/>
            <person name="Qu P."/>
            <person name="Chen Q."/>
        </authorList>
    </citation>
    <scope>NUCLEOTIDE SEQUENCE [LARGE SCALE GENOMIC DNA]</scope>
    <source>
        <strain evidence="2 3">MC-12</strain>
    </source>
</reference>